<evidence type="ECO:0000313" key="6">
    <source>
        <dbReference type="EMBL" id="GMI46128.1"/>
    </source>
</evidence>
<organism evidence="6 7">
    <name type="scientific">Triparma columacea</name>
    <dbReference type="NCBI Taxonomy" id="722753"/>
    <lineage>
        <taxon>Eukaryota</taxon>
        <taxon>Sar</taxon>
        <taxon>Stramenopiles</taxon>
        <taxon>Ochrophyta</taxon>
        <taxon>Bolidophyceae</taxon>
        <taxon>Parmales</taxon>
        <taxon>Triparmaceae</taxon>
        <taxon>Triparma</taxon>
    </lineage>
</organism>
<evidence type="ECO:0000256" key="3">
    <source>
        <dbReference type="ARBA" id="ARBA00022801"/>
    </source>
</evidence>
<keyword evidence="2" id="KW-0645">Protease</keyword>
<dbReference type="GO" id="GO:0008236">
    <property type="term" value="F:serine-type peptidase activity"/>
    <property type="evidence" value="ECO:0007669"/>
    <property type="project" value="UniProtKB-KW"/>
</dbReference>
<keyword evidence="4" id="KW-0720">Serine protease</keyword>
<keyword evidence="7" id="KW-1185">Reference proteome</keyword>
<proteinExistence type="inferred from homology"/>
<feature type="domain" description="Peptidase S49" evidence="5">
    <location>
        <begin position="2"/>
        <end position="56"/>
    </location>
</feature>
<dbReference type="Gene3D" id="3.90.226.10">
    <property type="entry name" value="2-enoyl-CoA Hydratase, Chain A, domain 1"/>
    <property type="match status" value="1"/>
</dbReference>
<name>A0A9W7GLC7_9STRA</name>
<feature type="non-terminal residue" evidence="6">
    <location>
        <position position="1"/>
    </location>
</feature>
<accession>A0A9W7GLC7</accession>
<dbReference type="Pfam" id="PF01343">
    <property type="entry name" value="Peptidase_S49"/>
    <property type="match status" value="1"/>
</dbReference>
<gene>
    <name evidence="6" type="ORF">TrCOL_g4251</name>
</gene>
<dbReference type="SUPFAM" id="SSF52096">
    <property type="entry name" value="ClpP/crotonase"/>
    <property type="match status" value="1"/>
</dbReference>
<evidence type="ECO:0000256" key="1">
    <source>
        <dbReference type="ARBA" id="ARBA00008683"/>
    </source>
</evidence>
<comment type="similarity">
    <text evidence="1">Belongs to the peptidase S49 family.</text>
</comment>
<keyword evidence="3" id="KW-0378">Hydrolase</keyword>
<dbReference type="InterPro" id="IPR002142">
    <property type="entry name" value="Peptidase_S49"/>
</dbReference>
<dbReference type="PANTHER" id="PTHR33209:SF1">
    <property type="entry name" value="PEPTIDASE S49 DOMAIN-CONTAINING PROTEIN"/>
    <property type="match status" value="1"/>
</dbReference>
<protein>
    <recommendedName>
        <fullName evidence="5">Peptidase S49 domain-containing protein</fullName>
    </recommendedName>
</protein>
<dbReference type="OrthoDB" id="45421at2759"/>
<dbReference type="AlphaFoldDB" id="A0A9W7GLC7"/>
<reference evidence="7" key="1">
    <citation type="journal article" date="2023" name="Commun. Biol.">
        <title>Genome analysis of Parmales, the sister group of diatoms, reveals the evolutionary specialization of diatoms from phago-mixotrophs to photoautotrophs.</title>
        <authorList>
            <person name="Ban H."/>
            <person name="Sato S."/>
            <person name="Yoshikawa S."/>
            <person name="Yamada K."/>
            <person name="Nakamura Y."/>
            <person name="Ichinomiya M."/>
            <person name="Sato N."/>
            <person name="Blanc-Mathieu R."/>
            <person name="Endo H."/>
            <person name="Kuwata A."/>
            <person name="Ogata H."/>
        </authorList>
    </citation>
    <scope>NUCLEOTIDE SEQUENCE [LARGE SCALE GENOMIC DNA]</scope>
</reference>
<comment type="caution">
    <text evidence="6">The sequence shown here is derived from an EMBL/GenBank/DDBJ whole genome shotgun (WGS) entry which is preliminary data.</text>
</comment>
<dbReference type="Proteomes" id="UP001165065">
    <property type="component" value="Unassembled WGS sequence"/>
</dbReference>
<dbReference type="PANTHER" id="PTHR33209">
    <property type="entry name" value="PROTEASE 4"/>
    <property type="match status" value="1"/>
</dbReference>
<dbReference type="InterPro" id="IPR029045">
    <property type="entry name" value="ClpP/crotonase-like_dom_sf"/>
</dbReference>
<evidence type="ECO:0000313" key="7">
    <source>
        <dbReference type="Proteomes" id="UP001165065"/>
    </source>
</evidence>
<evidence type="ECO:0000256" key="4">
    <source>
        <dbReference type="ARBA" id="ARBA00022825"/>
    </source>
</evidence>
<evidence type="ECO:0000256" key="2">
    <source>
        <dbReference type="ARBA" id="ARBA00022670"/>
    </source>
</evidence>
<dbReference type="EMBL" id="BRYA01001728">
    <property type="protein sequence ID" value="GMI46128.1"/>
    <property type="molecule type" value="Genomic_DNA"/>
</dbReference>
<evidence type="ECO:0000259" key="5">
    <source>
        <dbReference type="Pfam" id="PF01343"/>
    </source>
</evidence>
<dbReference type="GO" id="GO:0006508">
    <property type="term" value="P:proteolysis"/>
    <property type="evidence" value="ECO:0007669"/>
    <property type="project" value="UniProtKB-KW"/>
</dbReference>
<sequence>SMDSMYKLFREVVAEDRGMDFERVSRLAEGRVYTGRQAKQWGLVDELGELEDAVKWVGGEGYYKVINFPKMGWKDALGARVRGELGVVGGGGGLGGRVEGLGWLGEVWRELQGGGEGEGEGEGGRWKWFF</sequence>